<comment type="subcellular location">
    <subcellularLocation>
        <location evidence="1">Cell outer membrane</location>
    </subcellularLocation>
</comment>
<dbReference type="Pfam" id="PF00691">
    <property type="entry name" value="OmpA"/>
    <property type="match status" value="1"/>
</dbReference>
<dbReference type="PANTHER" id="PTHR30329">
    <property type="entry name" value="STATOR ELEMENT OF FLAGELLAR MOTOR COMPLEX"/>
    <property type="match status" value="1"/>
</dbReference>
<dbReference type="InterPro" id="IPR006664">
    <property type="entry name" value="OMP_bac"/>
</dbReference>
<dbReference type="InterPro" id="IPR036737">
    <property type="entry name" value="OmpA-like_sf"/>
</dbReference>
<name>A0A7Y8XZP5_9FLAO</name>
<dbReference type="EMBL" id="JACBJI010000001">
    <property type="protein sequence ID" value="NYA69926.1"/>
    <property type="molecule type" value="Genomic_DNA"/>
</dbReference>
<evidence type="ECO:0000313" key="9">
    <source>
        <dbReference type="Proteomes" id="UP000535020"/>
    </source>
</evidence>
<comment type="caution">
    <text evidence="8">The sequence shown here is derived from an EMBL/GenBank/DDBJ whole genome shotgun (WGS) entry which is preliminary data.</text>
</comment>
<evidence type="ECO:0000313" key="8">
    <source>
        <dbReference type="EMBL" id="NYA69926.1"/>
    </source>
</evidence>
<dbReference type="InterPro" id="IPR050330">
    <property type="entry name" value="Bact_OuterMem_StrucFunc"/>
</dbReference>
<feature type="domain" description="OmpA-like" evidence="7">
    <location>
        <begin position="340"/>
        <end position="453"/>
    </location>
</feature>
<reference evidence="8 9" key="1">
    <citation type="submission" date="2020-07" db="EMBL/GenBank/DDBJ databases">
        <authorList>
            <person name="Sun Q."/>
        </authorList>
    </citation>
    <scope>NUCLEOTIDE SEQUENCE [LARGE SCALE GENOMIC DNA]</scope>
    <source>
        <strain evidence="8 9">MAH-1</strain>
    </source>
</reference>
<dbReference type="SUPFAM" id="SSF103088">
    <property type="entry name" value="OmpA-like"/>
    <property type="match status" value="1"/>
</dbReference>
<evidence type="ECO:0000256" key="5">
    <source>
        <dbReference type="SAM" id="Coils"/>
    </source>
</evidence>
<dbReference type="AlphaFoldDB" id="A0A7Y8XZP5"/>
<dbReference type="GO" id="GO:0009279">
    <property type="term" value="C:cell outer membrane"/>
    <property type="evidence" value="ECO:0007669"/>
    <property type="project" value="UniProtKB-SubCell"/>
</dbReference>
<dbReference type="GO" id="GO:0005509">
    <property type="term" value="F:calcium ion binding"/>
    <property type="evidence" value="ECO:0007669"/>
    <property type="project" value="InterPro"/>
</dbReference>
<dbReference type="PANTHER" id="PTHR30329:SF21">
    <property type="entry name" value="LIPOPROTEIN YIAD-RELATED"/>
    <property type="match status" value="1"/>
</dbReference>
<feature type="coiled-coil region" evidence="5">
    <location>
        <begin position="247"/>
        <end position="274"/>
    </location>
</feature>
<dbReference type="InterPro" id="IPR028974">
    <property type="entry name" value="TSP_type-3_rpt"/>
</dbReference>
<organism evidence="8 9">
    <name type="scientific">Flavobacterium agri</name>
    <dbReference type="NCBI Taxonomy" id="2743471"/>
    <lineage>
        <taxon>Bacteria</taxon>
        <taxon>Pseudomonadati</taxon>
        <taxon>Bacteroidota</taxon>
        <taxon>Flavobacteriia</taxon>
        <taxon>Flavobacteriales</taxon>
        <taxon>Flavobacteriaceae</taxon>
        <taxon>Flavobacterium</taxon>
    </lineage>
</organism>
<evidence type="ECO:0000259" key="7">
    <source>
        <dbReference type="PROSITE" id="PS51123"/>
    </source>
</evidence>
<feature type="signal peptide" evidence="6">
    <location>
        <begin position="1"/>
        <end position="20"/>
    </location>
</feature>
<dbReference type="InterPro" id="IPR006665">
    <property type="entry name" value="OmpA-like"/>
</dbReference>
<evidence type="ECO:0000256" key="6">
    <source>
        <dbReference type="SAM" id="SignalP"/>
    </source>
</evidence>
<keyword evidence="9" id="KW-1185">Reference proteome</keyword>
<dbReference type="Proteomes" id="UP000535020">
    <property type="component" value="Unassembled WGS sequence"/>
</dbReference>
<dbReference type="PROSITE" id="PS51123">
    <property type="entry name" value="OMPA_2"/>
    <property type="match status" value="1"/>
</dbReference>
<dbReference type="PRINTS" id="PR01021">
    <property type="entry name" value="OMPADOMAIN"/>
</dbReference>
<sequence length="453" mass="49980">MRKELLLLTFGLLAFGQVSAQTEEADSKEVSIEDTYNKWTIEAGVGQARGMRPYTEGYYSSNPNSVLGSIRLNSYSLGVRYMISPKFGFKIDGNYDKFENNDDTESKPFEVQQLRFQVQGVINASRLLNLEEVINRFGLLAHGGLSYGRITPKLDTGIDPVGGPSNEGRTENNLGVVFGLTPQFRILDRLAIYLDVSSIYNFRQHFAWDGHYSNEDQNLQGQMLTGSLGLSYSLGSNPLHGDWGLIEDKKEDEIAALDKRIGDLETMMNDADKDGVPDYLDVENNSIPGVAVDTKGRMVDMNQNGVPDELEKYVNTSVKEGATQAAQQAVTDAAQNGEIVKELINDGYIAVFFDFGSVKPTPSSTENVAFILNYLRNNPSTTADITGYADEIGGTEFNKSLSGKRAEYIRNVLIKAGIDGSRLNIVPAGEDTSVDKDSDMARRLVRKAIFHIK</sequence>
<evidence type="ECO:0000256" key="2">
    <source>
        <dbReference type="ARBA" id="ARBA00023136"/>
    </source>
</evidence>
<accession>A0A7Y8XZP5</accession>
<proteinExistence type="predicted"/>
<dbReference type="RefSeq" id="WP_176004746.1">
    <property type="nucleotide sequence ID" value="NZ_JABWMI010000005.1"/>
</dbReference>
<keyword evidence="6" id="KW-0732">Signal</keyword>
<keyword evidence="3" id="KW-0998">Cell outer membrane</keyword>
<evidence type="ECO:0000256" key="3">
    <source>
        <dbReference type="ARBA" id="ARBA00023237"/>
    </source>
</evidence>
<dbReference type="CDD" id="cd07185">
    <property type="entry name" value="OmpA_C-like"/>
    <property type="match status" value="1"/>
</dbReference>
<dbReference type="Gene3D" id="3.30.1330.60">
    <property type="entry name" value="OmpA-like domain"/>
    <property type="match status" value="1"/>
</dbReference>
<gene>
    <name evidence="8" type="ORF">HZF10_03265</name>
</gene>
<evidence type="ECO:0000256" key="4">
    <source>
        <dbReference type="PROSITE-ProRule" id="PRU00473"/>
    </source>
</evidence>
<evidence type="ECO:0000256" key="1">
    <source>
        <dbReference type="ARBA" id="ARBA00004442"/>
    </source>
</evidence>
<keyword evidence="5" id="KW-0175">Coiled coil</keyword>
<keyword evidence="2 4" id="KW-0472">Membrane</keyword>
<protein>
    <submittedName>
        <fullName evidence="8">OmpA family protein</fullName>
    </submittedName>
</protein>
<feature type="chain" id="PRO_5030586617" evidence="6">
    <location>
        <begin position="21"/>
        <end position="453"/>
    </location>
</feature>
<dbReference type="SUPFAM" id="SSF103647">
    <property type="entry name" value="TSP type-3 repeat"/>
    <property type="match status" value="1"/>
</dbReference>